<evidence type="ECO:0000313" key="3">
    <source>
        <dbReference type="EMBL" id="OWF53755.1"/>
    </source>
</evidence>
<dbReference type="InterPro" id="IPR029071">
    <property type="entry name" value="Ubiquitin-like_domsf"/>
</dbReference>
<dbReference type="SUPFAM" id="SSF54236">
    <property type="entry name" value="Ubiquitin-like"/>
    <property type="match status" value="1"/>
</dbReference>
<gene>
    <name evidence="3" type="ORF">KP79_PYT10683</name>
</gene>
<dbReference type="Gene3D" id="2.30.29.30">
    <property type="entry name" value="Pleckstrin-homology domain (PH domain)/Phosphotyrosine-binding domain (PTB)"/>
    <property type="match status" value="1"/>
</dbReference>
<dbReference type="InterPro" id="IPR018980">
    <property type="entry name" value="FERM_PH-like_C"/>
</dbReference>
<feature type="region of interest" description="Disordered" evidence="1">
    <location>
        <begin position="362"/>
        <end position="530"/>
    </location>
</feature>
<organism evidence="3 4">
    <name type="scientific">Mizuhopecten yessoensis</name>
    <name type="common">Japanese scallop</name>
    <name type="synonym">Patinopecten yessoensis</name>
    <dbReference type="NCBI Taxonomy" id="6573"/>
    <lineage>
        <taxon>Eukaryota</taxon>
        <taxon>Metazoa</taxon>
        <taxon>Spiralia</taxon>
        <taxon>Lophotrochozoa</taxon>
        <taxon>Mollusca</taxon>
        <taxon>Bivalvia</taxon>
        <taxon>Autobranchia</taxon>
        <taxon>Pteriomorphia</taxon>
        <taxon>Pectinida</taxon>
        <taxon>Pectinoidea</taxon>
        <taxon>Pectinidae</taxon>
        <taxon>Mizuhopecten</taxon>
    </lineage>
</organism>
<reference evidence="3 4" key="1">
    <citation type="journal article" date="2017" name="Nat. Ecol. Evol.">
        <title>Scallop genome provides insights into evolution of bilaterian karyotype and development.</title>
        <authorList>
            <person name="Wang S."/>
            <person name="Zhang J."/>
            <person name="Jiao W."/>
            <person name="Li J."/>
            <person name="Xun X."/>
            <person name="Sun Y."/>
            <person name="Guo X."/>
            <person name="Huan P."/>
            <person name="Dong B."/>
            <person name="Zhang L."/>
            <person name="Hu X."/>
            <person name="Sun X."/>
            <person name="Wang J."/>
            <person name="Zhao C."/>
            <person name="Wang Y."/>
            <person name="Wang D."/>
            <person name="Huang X."/>
            <person name="Wang R."/>
            <person name="Lv J."/>
            <person name="Li Y."/>
            <person name="Zhang Z."/>
            <person name="Liu B."/>
            <person name="Lu W."/>
            <person name="Hui Y."/>
            <person name="Liang J."/>
            <person name="Zhou Z."/>
            <person name="Hou R."/>
            <person name="Li X."/>
            <person name="Liu Y."/>
            <person name="Li H."/>
            <person name="Ning X."/>
            <person name="Lin Y."/>
            <person name="Zhao L."/>
            <person name="Xing Q."/>
            <person name="Dou J."/>
            <person name="Li Y."/>
            <person name="Mao J."/>
            <person name="Guo H."/>
            <person name="Dou H."/>
            <person name="Li T."/>
            <person name="Mu C."/>
            <person name="Jiang W."/>
            <person name="Fu Q."/>
            <person name="Fu X."/>
            <person name="Miao Y."/>
            <person name="Liu J."/>
            <person name="Yu Q."/>
            <person name="Li R."/>
            <person name="Liao H."/>
            <person name="Li X."/>
            <person name="Kong Y."/>
            <person name="Jiang Z."/>
            <person name="Chourrout D."/>
            <person name="Li R."/>
            <person name="Bao Z."/>
        </authorList>
    </citation>
    <scope>NUCLEOTIDE SEQUENCE [LARGE SCALE GENOMIC DNA]</scope>
    <source>
        <strain evidence="3 4">PY_sf001</strain>
    </source>
</reference>
<dbReference type="InterPro" id="IPR019749">
    <property type="entry name" value="Band_41_domain"/>
</dbReference>
<comment type="caution">
    <text evidence="3">The sequence shown here is derived from an EMBL/GenBank/DDBJ whole genome shotgun (WGS) entry which is preliminary data.</text>
</comment>
<dbReference type="GO" id="GO:0098592">
    <property type="term" value="C:cytoplasmic side of apical plasma membrane"/>
    <property type="evidence" value="ECO:0007669"/>
    <property type="project" value="TreeGrafter"/>
</dbReference>
<accession>A0A210QYK1</accession>
<name>A0A210QYK1_MIZYE</name>
<dbReference type="Gene3D" id="1.20.80.10">
    <property type="match status" value="1"/>
</dbReference>
<dbReference type="SMART" id="SM01196">
    <property type="entry name" value="FERM_C"/>
    <property type="match status" value="1"/>
</dbReference>
<dbReference type="Proteomes" id="UP000242188">
    <property type="component" value="Unassembled WGS sequence"/>
</dbReference>
<dbReference type="PROSITE" id="PS50057">
    <property type="entry name" value="FERM_3"/>
    <property type="match status" value="1"/>
</dbReference>
<sequence>MSSISLAHASCKKRKVVNVILLDKEHIQVYVDVKSKFQDVFNQVTGHLNLRETEYFGLAQKKDGEYQFVTLEEKVHKQAPKAWKSGHGEGFDAAGQPVFTVYFKVQFYVDQVVLLRENVTRHLYYLQLRENILHYDHVCTEEKCFQIASFALQADFGNYYPDRHGEEYFDPREYFPAWMIQQRGSPYIQTNTPLIHQDLQNLTKSEAKLRFIKEASLSPAAHNLHFYRLRKRKTDKRWNAWLGICARGIEIYEELEGHLKDLISTFLWPDIGKLYFDKKKFEIRSVGNPAGRKFTYYTDCDHTSKYLLYICRTTHMFQMAIQSKLMEIQHLDAEDKKRYNEAYIYSDTKDYMANGGSFRGSLSPASKSSSTNPRYSVISDASSNTTSGIASDKMTISFEGEDDPSREILIDCPPRPLSRLTPPSQSRSKYSVVSRDGVTISTLPNYKSNKNGSPEMGPTELYKSSSVGRPSGTKPGDHSPSIPRPQKLSPSSKHGTDKRSPGSSSVGAFPLSGHQSDMDYSPSGGEGYRRMSQQHVYPPQFSPRTVPIYMAHTPTSSGGAPPPERISYSQPVSRSASRADSFKGTLGQLQIHTSDSQLPHLQLDSGLSDQMMDMFSGNVNLASYHQNQSGPEAGLPHMVPRSKFMPSNRNVDSSGAYVEGSEMTLQAPELFAPPPMFADTSSRANLADVSPVLDTNAVLNLGQDHQVSQPPCEQRHYMETDLDEDLESSPDTSLSESLPPKQRAGNKKKETLHPELKEKIFGQNMFAIPLMMALCKDKTLMGANSQNGNLSGSYDASTIQSTDSRISHRLSNDLDPRRLSSCYPSSTMVSSHSNRPFSWHSESFDLDAQLAFSGYPGVASSVDNHRSVPQNIGDLTGITNASWTHAISHGIPFRQGVLDRYSPELIATQLMIPPKISSGRGHNSNDRNISQKPLKETIGIA</sequence>
<evidence type="ECO:0000313" key="4">
    <source>
        <dbReference type="Proteomes" id="UP000242188"/>
    </source>
</evidence>
<dbReference type="SUPFAM" id="SSF50729">
    <property type="entry name" value="PH domain-like"/>
    <property type="match status" value="1"/>
</dbReference>
<dbReference type="Pfam" id="PF09379">
    <property type="entry name" value="FERM_N"/>
    <property type="match status" value="1"/>
</dbReference>
<dbReference type="GO" id="GO:0035332">
    <property type="term" value="P:positive regulation of hippo signaling"/>
    <property type="evidence" value="ECO:0007669"/>
    <property type="project" value="TreeGrafter"/>
</dbReference>
<feature type="domain" description="FERM" evidence="2">
    <location>
        <begin position="15"/>
        <end position="322"/>
    </location>
</feature>
<evidence type="ECO:0000259" key="2">
    <source>
        <dbReference type="PROSITE" id="PS50057"/>
    </source>
</evidence>
<dbReference type="InterPro" id="IPR011993">
    <property type="entry name" value="PH-like_dom_sf"/>
</dbReference>
<dbReference type="PRINTS" id="PR00935">
    <property type="entry name" value="BAND41"/>
</dbReference>
<dbReference type="InterPro" id="IPR047145">
    <property type="entry name" value="FRMD6-like"/>
</dbReference>
<dbReference type="OrthoDB" id="5957665at2759"/>
<dbReference type="SUPFAM" id="SSF47031">
    <property type="entry name" value="Second domain of FERM"/>
    <property type="match status" value="1"/>
</dbReference>
<feature type="region of interest" description="Disordered" evidence="1">
    <location>
        <begin position="916"/>
        <end position="941"/>
    </location>
</feature>
<dbReference type="InterPro" id="IPR018979">
    <property type="entry name" value="FERM_N"/>
</dbReference>
<dbReference type="InterPro" id="IPR019748">
    <property type="entry name" value="FERM_central"/>
</dbReference>
<dbReference type="Gene3D" id="3.10.20.90">
    <property type="entry name" value="Phosphatidylinositol 3-kinase Catalytic Subunit, Chain A, domain 1"/>
    <property type="match status" value="1"/>
</dbReference>
<dbReference type="PANTHER" id="PTHR13429">
    <property type="entry name" value="FERM DOMAIN (PROTEIN4.1-EZRIN-RADIXIN-MOESIN) FAMILY"/>
    <property type="match status" value="1"/>
</dbReference>
<dbReference type="Pfam" id="PF09380">
    <property type="entry name" value="FERM_C"/>
    <property type="match status" value="1"/>
</dbReference>
<dbReference type="InterPro" id="IPR041781">
    <property type="entry name" value="FRMD6-FERM_C"/>
</dbReference>
<evidence type="ECO:0000256" key="1">
    <source>
        <dbReference type="SAM" id="MobiDB-lite"/>
    </source>
</evidence>
<dbReference type="STRING" id="6573.A0A210QYK1"/>
<dbReference type="AlphaFoldDB" id="A0A210QYK1"/>
<dbReference type="Pfam" id="PF00373">
    <property type="entry name" value="FERM_M"/>
    <property type="match status" value="1"/>
</dbReference>
<dbReference type="InterPro" id="IPR000299">
    <property type="entry name" value="FERM_domain"/>
</dbReference>
<proteinExistence type="predicted"/>
<keyword evidence="4" id="KW-1185">Reference proteome</keyword>
<dbReference type="EMBL" id="NEDP02001218">
    <property type="protein sequence ID" value="OWF53755.1"/>
    <property type="molecule type" value="Genomic_DNA"/>
</dbReference>
<protein>
    <submittedName>
        <fullName evidence="3">FERM domain-containing protein 6</fullName>
    </submittedName>
</protein>
<dbReference type="CDD" id="cd14473">
    <property type="entry name" value="FERM_B-lobe"/>
    <property type="match status" value="1"/>
</dbReference>
<dbReference type="CDD" id="cd13185">
    <property type="entry name" value="FERM_C_FRMD1_FRMD6"/>
    <property type="match status" value="1"/>
</dbReference>
<feature type="compositionally biased region" description="Low complexity" evidence="1">
    <location>
        <begin position="417"/>
        <end position="428"/>
    </location>
</feature>
<feature type="compositionally biased region" description="Polar residues" evidence="1">
    <location>
        <begin position="363"/>
        <end position="389"/>
    </location>
</feature>
<feature type="compositionally biased region" description="Polar residues" evidence="1">
    <location>
        <begin position="920"/>
        <end position="931"/>
    </location>
</feature>
<feature type="region of interest" description="Disordered" evidence="1">
    <location>
        <begin position="722"/>
        <end position="752"/>
    </location>
</feature>
<dbReference type="PANTHER" id="PTHR13429:SF5">
    <property type="entry name" value="PROTEIN EXPANDED"/>
    <property type="match status" value="1"/>
</dbReference>
<dbReference type="SMART" id="SM00295">
    <property type="entry name" value="B41"/>
    <property type="match status" value="1"/>
</dbReference>
<feature type="compositionally biased region" description="Polar residues" evidence="1">
    <location>
        <begin position="439"/>
        <end position="452"/>
    </location>
</feature>
<dbReference type="InterPro" id="IPR014352">
    <property type="entry name" value="FERM/acyl-CoA-bd_prot_sf"/>
</dbReference>
<dbReference type="CDD" id="cd17101">
    <property type="entry name" value="FERM_F1_PTPN13_like"/>
    <property type="match status" value="1"/>
</dbReference>
<dbReference type="InterPro" id="IPR035963">
    <property type="entry name" value="FERM_2"/>
</dbReference>